<feature type="region of interest" description="Disordered" evidence="8">
    <location>
        <begin position="769"/>
        <end position="822"/>
    </location>
</feature>
<feature type="transmembrane region" description="Helical" evidence="9">
    <location>
        <begin position="170"/>
        <end position="190"/>
    </location>
</feature>
<dbReference type="GeneID" id="25324962"/>
<protein>
    <recommendedName>
        <fullName evidence="10">Potassium channel domain-containing protein</fullName>
    </recommendedName>
</protein>
<feature type="region of interest" description="Disordered" evidence="8">
    <location>
        <begin position="1"/>
        <end position="74"/>
    </location>
</feature>
<evidence type="ECO:0000256" key="5">
    <source>
        <dbReference type="ARBA" id="ARBA00023065"/>
    </source>
</evidence>
<evidence type="ECO:0000313" key="12">
    <source>
        <dbReference type="Proteomes" id="UP000054342"/>
    </source>
</evidence>
<feature type="transmembrane region" description="Helical" evidence="9">
    <location>
        <begin position="85"/>
        <end position="108"/>
    </location>
</feature>
<keyword evidence="12" id="KW-1185">Reference proteome</keyword>
<evidence type="ECO:0000259" key="10">
    <source>
        <dbReference type="Pfam" id="PF07885"/>
    </source>
</evidence>
<feature type="region of interest" description="Disordered" evidence="8">
    <location>
        <begin position="411"/>
        <end position="431"/>
    </location>
</feature>
<dbReference type="GO" id="GO:0022841">
    <property type="term" value="F:potassium ion leak channel activity"/>
    <property type="evidence" value="ECO:0007669"/>
    <property type="project" value="TreeGrafter"/>
</dbReference>
<feature type="transmembrane region" description="Helical" evidence="9">
    <location>
        <begin position="210"/>
        <end position="231"/>
    </location>
</feature>
<dbReference type="Gene3D" id="1.10.287.70">
    <property type="match status" value="2"/>
</dbReference>
<evidence type="ECO:0000256" key="9">
    <source>
        <dbReference type="SAM" id="Phobius"/>
    </source>
</evidence>
<dbReference type="GO" id="GO:0005886">
    <property type="term" value="C:plasma membrane"/>
    <property type="evidence" value="ECO:0007669"/>
    <property type="project" value="TreeGrafter"/>
</dbReference>
<dbReference type="EMBL" id="KN847318">
    <property type="protein sequence ID" value="KIW58545.1"/>
    <property type="molecule type" value="Genomic_DNA"/>
</dbReference>
<feature type="transmembrane region" description="Helical" evidence="9">
    <location>
        <begin position="307"/>
        <end position="326"/>
    </location>
</feature>
<accession>A0A0D2EUW9</accession>
<name>A0A0D2EUW9_9EURO</name>
<feature type="transmembrane region" description="Helical" evidence="9">
    <location>
        <begin position="572"/>
        <end position="589"/>
    </location>
</feature>
<keyword evidence="3 9" id="KW-0812">Transmembrane</keyword>
<dbReference type="Proteomes" id="UP000054342">
    <property type="component" value="Unassembled WGS sequence"/>
</dbReference>
<feature type="domain" description="Potassium channel" evidence="10">
    <location>
        <begin position="522"/>
        <end position="595"/>
    </location>
</feature>
<proteinExistence type="predicted"/>
<feature type="domain" description="Potassium channel" evidence="10">
    <location>
        <begin position="258"/>
        <end position="329"/>
    </location>
</feature>
<keyword evidence="6 9" id="KW-0472">Membrane</keyword>
<keyword evidence="2" id="KW-0813">Transport</keyword>
<feature type="compositionally biased region" description="Basic and acidic residues" evidence="8">
    <location>
        <begin position="856"/>
        <end position="867"/>
    </location>
</feature>
<organism evidence="11 12">
    <name type="scientific">Exophiala xenobiotica</name>
    <dbReference type="NCBI Taxonomy" id="348802"/>
    <lineage>
        <taxon>Eukaryota</taxon>
        <taxon>Fungi</taxon>
        <taxon>Dikarya</taxon>
        <taxon>Ascomycota</taxon>
        <taxon>Pezizomycotina</taxon>
        <taxon>Eurotiomycetes</taxon>
        <taxon>Chaetothyriomycetidae</taxon>
        <taxon>Chaetothyriales</taxon>
        <taxon>Herpotrichiellaceae</taxon>
        <taxon>Exophiala</taxon>
    </lineage>
</organism>
<feature type="compositionally biased region" description="Gly residues" evidence="8">
    <location>
        <begin position="885"/>
        <end position="894"/>
    </location>
</feature>
<dbReference type="GO" id="GO:0030322">
    <property type="term" value="P:stabilization of membrane potential"/>
    <property type="evidence" value="ECO:0007669"/>
    <property type="project" value="TreeGrafter"/>
</dbReference>
<dbReference type="InterPro" id="IPR013099">
    <property type="entry name" value="K_chnl_dom"/>
</dbReference>
<feature type="compositionally biased region" description="Polar residues" evidence="8">
    <location>
        <begin position="769"/>
        <end position="798"/>
    </location>
</feature>
<keyword evidence="7" id="KW-0407">Ion channel</keyword>
<keyword evidence="4 9" id="KW-1133">Transmembrane helix</keyword>
<evidence type="ECO:0000256" key="7">
    <source>
        <dbReference type="ARBA" id="ARBA00023303"/>
    </source>
</evidence>
<dbReference type="FunFam" id="1.10.287.70:FF:000182">
    <property type="entry name" value="Outward-rectifier potassium channel TOK1"/>
    <property type="match status" value="1"/>
</dbReference>
<dbReference type="RefSeq" id="XP_013319129.1">
    <property type="nucleotide sequence ID" value="XM_013463675.1"/>
</dbReference>
<feature type="compositionally biased region" description="Basic and acidic residues" evidence="8">
    <location>
        <begin position="1"/>
        <end position="13"/>
    </location>
</feature>
<comment type="subcellular location">
    <subcellularLocation>
        <location evidence="1">Membrane</location>
        <topology evidence="1">Multi-pass membrane protein</topology>
    </subcellularLocation>
</comment>
<keyword evidence="5" id="KW-0406">Ion transport</keyword>
<gene>
    <name evidence="11" type="ORF">PV05_03054</name>
</gene>
<reference evidence="11 12" key="1">
    <citation type="submission" date="2015-01" db="EMBL/GenBank/DDBJ databases">
        <title>The Genome Sequence of Exophiala xenobiotica CBS118157.</title>
        <authorList>
            <consortium name="The Broad Institute Genomics Platform"/>
            <person name="Cuomo C."/>
            <person name="de Hoog S."/>
            <person name="Gorbushina A."/>
            <person name="Stielow B."/>
            <person name="Teixiera M."/>
            <person name="Abouelleil A."/>
            <person name="Chapman S.B."/>
            <person name="Priest M."/>
            <person name="Young S.K."/>
            <person name="Wortman J."/>
            <person name="Nusbaum C."/>
            <person name="Birren B."/>
        </authorList>
    </citation>
    <scope>NUCLEOTIDE SEQUENCE [LARGE SCALE GENOMIC DNA]</scope>
    <source>
        <strain evidence="11 12">CBS 118157</strain>
    </source>
</reference>
<dbReference type="PANTHER" id="PTHR11003:SF342">
    <property type="entry name" value="OUTWARD-RECTIFIER POTASSIUM CHANNEL TOK1"/>
    <property type="match status" value="1"/>
</dbReference>
<feature type="compositionally biased region" description="Low complexity" evidence="8">
    <location>
        <begin position="16"/>
        <end position="29"/>
    </location>
</feature>
<dbReference type="Pfam" id="PF07885">
    <property type="entry name" value="Ion_trans_2"/>
    <property type="match status" value="2"/>
</dbReference>
<feature type="transmembrane region" description="Helical" evidence="9">
    <location>
        <begin position="540"/>
        <end position="560"/>
    </location>
</feature>
<evidence type="ECO:0000256" key="2">
    <source>
        <dbReference type="ARBA" id="ARBA00022448"/>
    </source>
</evidence>
<sequence length="911" mass="102719">MGYDHAEQREVHPPDTGSSSSSGATASASDNGAIKEWEEPRESNQSINTDTDPEAKPEHRHHHKRRHDGPILRLRGTEDDLPTDWWFASTAIPLLAATFAPMANMISIEALVVPWRNNVVLPEVPVYYQATSIGYPDPDWCIKLNIVSLVCGFVGNLFLLFNFTKRVRYIVALPATIVLFYLASGILIGITVSMHVHAPPGQNQVYSQGFWNAVIAACLYMFNSMILMVNMAGYFLGHYPQHFTLTDEQRNLILQAMMFFIWLAGGGGVFARIEGWTYPDAVYFCDVTILTVGFGDFYPTTDLSRGLVFPFSVGGIIILGLMVSSIHKFAGELSTLNVLRKHVENRRINTLSRVVTVEAGEEAQEETRREDLEKEIQIERLQGRKIPISAPLPNPQIERDLDVAAHVGLQEDSTSQDSTQDRQTGHQIGFEGPTATEQIQKAEESEPHPRQFLNQNFRPIHATLRMLAKPVQGLVRSRTRSSKVLLMREEKDRFDAMREIQEDAKKFKKWFALFVSGLAFGALWCLGAIVFWQAEKNTQGLSYFEALYFCYVSLLTIGYGDLSPKSNAGKPFFVVWSLIAVPTMTILVSDMGDTVISSFKRGTFVLGDMTVLPKKGLWHDLLKANRWLYNWANRRMEKRRRKRGLPVGPPANDLASPLSIEELAREEPTEAELTQRLAWAIRKTADDLQHAPRKRYSYEEWAEFTRLIRFTKYGLKQLEYDEETDGVVDWDWLEESSPMLSGQTESEWILDRLCESLLRLLKKNMQGTDTALGSSTTNLSTYPLSRQVTSEDTATTANDKLDKGKSAEPASPTERQGLRRRASGADAVLTFFTGERKGERAYEIDVPHWSQRAKNRAIERRRSDSGAHKKRRGPFSRLEARVTGTVGGGRGGAGMRTLKMRHMTGNTKPED</sequence>
<feature type="region of interest" description="Disordered" evidence="8">
    <location>
        <begin position="854"/>
        <end position="911"/>
    </location>
</feature>
<dbReference type="OrthoDB" id="297496at2759"/>
<feature type="transmembrane region" description="Helical" evidence="9">
    <location>
        <begin position="510"/>
        <end position="534"/>
    </location>
</feature>
<evidence type="ECO:0000256" key="3">
    <source>
        <dbReference type="ARBA" id="ARBA00022692"/>
    </source>
</evidence>
<feature type="transmembrane region" description="Helical" evidence="9">
    <location>
        <begin position="144"/>
        <end position="163"/>
    </location>
</feature>
<dbReference type="InterPro" id="IPR003280">
    <property type="entry name" value="2pore_dom_K_chnl"/>
</dbReference>
<dbReference type="STRING" id="348802.A0A0D2EUW9"/>
<dbReference type="GO" id="GO:0015271">
    <property type="term" value="F:outward rectifier potassium channel activity"/>
    <property type="evidence" value="ECO:0007669"/>
    <property type="project" value="TreeGrafter"/>
</dbReference>
<evidence type="ECO:0000256" key="6">
    <source>
        <dbReference type="ARBA" id="ARBA00023136"/>
    </source>
</evidence>
<dbReference type="HOGENOM" id="CLU_013394_1_0_1"/>
<evidence type="ECO:0000256" key="4">
    <source>
        <dbReference type="ARBA" id="ARBA00022989"/>
    </source>
</evidence>
<feature type="compositionally biased region" description="Basic residues" evidence="8">
    <location>
        <begin position="58"/>
        <end position="67"/>
    </location>
</feature>
<evidence type="ECO:0000313" key="11">
    <source>
        <dbReference type="EMBL" id="KIW58545.1"/>
    </source>
</evidence>
<evidence type="ECO:0000256" key="8">
    <source>
        <dbReference type="SAM" id="MobiDB-lite"/>
    </source>
</evidence>
<feature type="compositionally biased region" description="Basic and acidic residues" evidence="8">
    <location>
        <begin position="33"/>
        <end position="42"/>
    </location>
</feature>
<dbReference type="AlphaFoldDB" id="A0A0D2EUW9"/>
<feature type="transmembrane region" description="Helical" evidence="9">
    <location>
        <begin position="252"/>
        <end position="273"/>
    </location>
</feature>
<dbReference type="SUPFAM" id="SSF81324">
    <property type="entry name" value="Voltage-gated potassium channels"/>
    <property type="match status" value="2"/>
</dbReference>
<evidence type="ECO:0000256" key="1">
    <source>
        <dbReference type="ARBA" id="ARBA00004141"/>
    </source>
</evidence>
<dbReference type="PANTHER" id="PTHR11003">
    <property type="entry name" value="POTASSIUM CHANNEL, SUBFAMILY K"/>
    <property type="match status" value="1"/>
</dbReference>